<gene>
    <name evidence="1" type="ORF">E4K63_07875</name>
</gene>
<dbReference type="KEGG" id="aii:E4K63_07875"/>
<dbReference type="AlphaFoldDB" id="A0AAE7CRT4"/>
<dbReference type="Proteomes" id="UP000502004">
    <property type="component" value="Chromosome"/>
</dbReference>
<evidence type="ECO:0000313" key="1">
    <source>
        <dbReference type="EMBL" id="QIV96749.1"/>
    </source>
</evidence>
<dbReference type="GO" id="GO:0008168">
    <property type="term" value="F:methyltransferase activity"/>
    <property type="evidence" value="ECO:0007669"/>
    <property type="project" value="UniProtKB-KW"/>
</dbReference>
<dbReference type="RefSeq" id="WP_133940891.1">
    <property type="nucleotide sequence ID" value="NZ_CP038241.1"/>
</dbReference>
<proteinExistence type="predicted"/>
<organism evidence="1 2">
    <name type="scientific">Allofrancisella inopinata</name>
    <dbReference type="NCBI Taxonomy" id="1085647"/>
    <lineage>
        <taxon>Bacteria</taxon>
        <taxon>Pseudomonadati</taxon>
        <taxon>Pseudomonadota</taxon>
        <taxon>Gammaproteobacteria</taxon>
        <taxon>Thiotrichales</taxon>
        <taxon>Francisellaceae</taxon>
        <taxon>Allofrancisella</taxon>
    </lineage>
</organism>
<name>A0AAE7CRT4_9GAMM</name>
<dbReference type="SUPFAM" id="SSF53335">
    <property type="entry name" value="S-adenosyl-L-methionine-dependent methyltransferases"/>
    <property type="match status" value="1"/>
</dbReference>
<dbReference type="Gene3D" id="3.40.50.150">
    <property type="entry name" value="Vaccinia Virus protein VP39"/>
    <property type="match status" value="1"/>
</dbReference>
<dbReference type="GO" id="GO:0032259">
    <property type="term" value="P:methylation"/>
    <property type="evidence" value="ECO:0007669"/>
    <property type="project" value="UniProtKB-KW"/>
</dbReference>
<sequence length="274" mass="31117">MSKEIVSHGIFSNYDDAIAEIKSRIANDSHLKALLVQLESCPLGRFLIENRGLDAYWTKVITQNKGSYSNDFEAKLITTPPIFNATQERYQVFKQKILQLPDNIKILSVPAGLLPEFSQELLLSKNFQIDAYDPDPYCAEKSGLSKLKNVKYIVENVFRMKIENHYDAVVSNGLNIYLKTNEEVRCFYQILSNSLKQGGTLISSFIASLEGVDIKSPEHAKFGKEIFAEILNVKWTKTHTEEEFSQILSNCGFGIKEIIYDSQRMFPTVVAVKQ</sequence>
<dbReference type="InterPro" id="IPR029063">
    <property type="entry name" value="SAM-dependent_MTases_sf"/>
</dbReference>
<accession>A0AAE7CRT4</accession>
<evidence type="ECO:0000313" key="2">
    <source>
        <dbReference type="Proteomes" id="UP000502004"/>
    </source>
</evidence>
<dbReference type="EMBL" id="CP038241">
    <property type="protein sequence ID" value="QIV96749.1"/>
    <property type="molecule type" value="Genomic_DNA"/>
</dbReference>
<keyword evidence="1" id="KW-0808">Transferase</keyword>
<protein>
    <submittedName>
        <fullName evidence="1">Class I SAM-dependent methyltransferase</fullName>
    </submittedName>
</protein>
<keyword evidence="1" id="KW-0489">Methyltransferase</keyword>
<keyword evidence="2" id="KW-1185">Reference proteome</keyword>
<reference evidence="1 2" key="1">
    <citation type="submission" date="2019-03" db="EMBL/GenBank/DDBJ databases">
        <title>Complete Genome Sequence of Allofrancisella inopinata Strain SYSU YG23 Isolated from Water-Cooling Systems in China.</title>
        <authorList>
            <person name="Ohrman C."/>
            <person name="Uneklint I."/>
            <person name="Sjodin A."/>
        </authorList>
    </citation>
    <scope>NUCLEOTIDE SEQUENCE [LARGE SCALE GENOMIC DNA]</scope>
    <source>
        <strain evidence="1 2">SYSU YG23</strain>
    </source>
</reference>